<organism evidence="2 3">
    <name type="scientific">Actinomadura fulvescens</name>
    <dbReference type="NCBI Taxonomy" id="46160"/>
    <lineage>
        <taxon>Bacteria</taxon>
        <taxon>Bacillati</taxon>
        <taxon>Actinomycetota</taxon>
        <taxon>Actinomycetes</taxon>
        <taxon>Streptosporangiales</taxon>
        <taxon>Thermomonosporaceae</taxon>
        <taxon>Actinomadura</taxon>
    </lineage>
</organism>
<dbReference type="EMBL" id="BAAATD010000001">
    <property type="protein sequence ID" value="GAA2574407.1"/>
    <property type="molecule type" value="Genomic_DNA"/>
</dbReference>
<name>A0ABP6BMZ1_9ACTN</name>
<feature type="region of interest" description="Disordered" evidence="1">
    <location>
        <begin position="189"/>
        <end position="279"/>
    </location>
</feature>
<comment type="caution">
    <text evidence="2">The sequence shown here is derived from an EMBL/GenBank/DDBJ whole genome shotgun (WGS) entry which is preliminary data.</text>
</comment>
<gene>
    <name evidence="2" type="ORF">GCM10010411_02840</name>
</gene>
<evidence type="ECO:0000313" key="2">
    <source>
        <dbReference type="EMBL" id="GAA2574407.1"/>
    </source>
</evidence>
<sequence length="279" mass="28540">MSTDRWELDQDAAERLLRGERVDPGSPAGPLAHVLAAASTSGRQSELIGEDAAVAAFLAADPAPKRTRGLPLARLLTAKIAALSLATAAGGVALAAGTGALPMGPLGKGPTTTLSPVKPVTKSPSAEPYGQNETSPPRTSGAHGGPLSQLCRSYSSGNAAHRAETLRSSAYSPLVSAAGGKHRVTGYCSELLKKSQDKQKTEIPKKAKPPKQRPPQGNDKDKEKRQGDNGQGSDGNNKFSAPDKGSGGRDGNGRGDGGQGGKDRHHRPGAGTSNGQPRA</sequence>
<accession>A0ABP6BMZ1</accession>
<proteinExistence type="predicted"/>
<evidence type="ECO:0000256" key="1">
    <source>
        <dbReference type="SAM" id="MobiDB-lite"/>
    </source>
</evidence>
<feature type="compositionally biased region" description="Basic and acidic residues" evidence="1">
    <location>
        <begin position="218"/>
        <end position="227"/>
    </location>
</feature>
<feature type="compositionally biased region" description="Gly residues" evidence="1">
    <location>
        <begin position="248"/>
        <end position="260"/>
    </location>
</feature>
<dbReference type="Proteomes" id="UP001501509">
    <property type="component" value="Unassembled WGS sequence"/>
</dbReference>
<dbReference type="RefSeq" id="WP_344536889.1">
    <property type="nucleotide sequence ID" value="NZ_BAAATD010000001.1"/>
</dbReference>
<keyword evidence="3" id="KW-1185">Reference proteome</keyword>
<feature type="region of interest" description="Disordered" evidence="1">
    <location>
        <begin position="106"/>
        <end position="164"/>
    </location>
</feature>
<feature type="compositionally biased region" description="Basic and acidic residues" evidence="1">
    <location>
        <begin position="191"/>
        <end position="205"/>
    </location>
</feature>
<reference evidence="3" key="1">
    <citation type="journal article" date="2019" name="Int. J. Syst. Evol. Microbiol.">
        <title>The Global Catalogue of Microorganisms (GCM) 10K type strain sequencing project: providing services to taxonomists for standard genome sequencing and annotation.</title>
        <authorList>
            <consortium name="The Broad Institute Genomics Platform"/>
            <consortium name="The Broad Institute Genome Sequencing Center for Infectious Disease"/>
            <person name="Wu L."/>
            <person name="Ma J."/>
        </authorList>
    </citation>
    <scope>NUCLEOTIDE SEQUENCE [LARGE SCALE GENOMIC DNA]</scope>
    <source>
        <strain evidence="3">JCM 6833</strain>
    </source>
</reference>
<protein>
    <submittedName>
        <fullName evidence="2">Uncharacterized protein</fullName>
    </submittedName>
</protein>
<evidence type="ECO:0000313" key="3">
    <source>
        <dbReference type="Proteomes" id="UP001501509"/>
    </source>
</evidence>